<dbReference type="EMBL" id="AP023287">
    <property type="protein sequence ID" value="BCI53237.1"/>
    <property type="molecule type" value="Genomic_DNA"/>
</dbReference>
<sequence length="65" mass="6959">MVVADGIRSGRDVERVDRDDVAPVRTGRRQGALEGGMDPARGPDATGDGAENVTLTKRPVAREVW</sequence>
<evidence type="ECO:0000313" key="2">
    <source>
        <dbReference type="EMBL" id="BCI53237.1"/>
    </source>
</evidence>
<evidence type="ECO:0000313" key="3">
    <source>
        <dbReference type="Proteomes" id="UP000515734"/>
    </source>
</evidence>
<dbReference type="AlphaFoldDB" id="A0A6S6P756"/>
<dbReference type="Proteomes" id="UP000515734">
    <property type="component" value="Chromosome"/>
</dbReference>
<organism evidence="2 3">
    <name type="scientific">Mycolicibacterium litorale</name>
    <dbReference type="NCBI Taxonomy" id="758802"/>
    <lineage>
        <taxon>Bacteria</taxon>
        <taxon>Bacillati</taxon>
        <taxon>Actinomycetota</taxon>
        <taxon>Actinomycetes</taxon>
        <taxon>Mycobacteriales</taxon>
        <taxon>Mycobacteriaceae</taxon>
        <taxon>Mycolicibacterium</taxon>
    </lineage>
</organism>
<gene>
    <name evidence="2" type="ORF">NIIDNTM18_25150</name>
</gene>
<feature type="compositionally biased region" description="Basic and acidic residues" evidence="1">
    <location>
        <begin position="8"/>
        <end position="22"/>
    </location>
</feature>
<feature type="region of interest" description="Disordered" evidence="1">
    <location>
        <begin position="1"/>
        <end position="51"/>
    </location>
</feature>
<reference evidence="2 3" key="1">
    <citation type="submission" date="2020-07" db="EMBL/GenBank/DDBJ databases">
        <title>Complete genome sequence of Mycolicibacterium litorale like strain isolated from cardiac implantable electronic device infection.</title>
        <authorList>
            <person name="Fukano H."/>
            <person name="Miyama H."/>
            <person name="Hoshino Y."/>
        </authorList>
    </citation>
    <scope>NUCLEOTIDE SEQUENCE [LARGE SCALE GENOMIC DNA]</scope>
    <source>
        <strain evidence="2 3">NIIDNTM18</strain>
    </source>
</reference>
<protein>
    <submittedName>
        <fullName evidence="2">Uncharacterized protein</fullName>
    </submittedName>
</protein>
<evidence type="ECO:0000256" key="1">
    <source>
        <dbReference type="SAM" id="MobiDB-lite"/>
    </source>
</evidence>
<accession>A0A6S6P756</accession>
<name>A0A6S6P756_9MYCO</name>
<proteinExistence type="predicted"/>